<dbReference type="AlphaFoldDB" id="A0A2K8Z5A8"/>
<evidence type="ECO:0000259" key="1">
    <source>
        <dbReference type="Pfam" id="PF00535"/>
    </source>
</evidence>
<evidence type="ECO:0000313" key="3">
    <source>
        <dbReference type="Proteomes" id="UP000232883"/>
    </source>
</evidence>
<name>A0A2K8Z5A8_9BACT</name>
<dbReference type="CDD" id="cd02526">
    <property type="entry name" value="GT2_RfbF_like"/>
    <property type="match status" value="1"/>
</dbReference>
<dbReference type="Proteomes" id="UP000232883">
    <property type="component" value="Chromosome"/>
</dbReference>
<dbReference type="InterPro" id="IPR029044">
    <property type="entry name" value="Nucleotide-diphossugar_trans"/>
</dbReference>
<dbReference type="Pfam" id="PF00535">
    <property type="entry name" value="Glycos_transf_2"/>
    <property type="match status" value="1"/>
</dbReference>
<dbReference type="SUPFAM" id="SSF53448">
    <property type="entry name" value="Nucleotide-diphospho-sugar transferases"/>
    <property type="match status" value="1"/>
</dbReference>
<protein>
    <recommendedName>
        <fullName evidence="1">Glycosyltransferase 2-like domain-containing protein</fullName>
    </recommendedName>
</protein>
<keyword evidence="3" id="KW-1185">Reference proteome</keyword>
<dbReference type="EMBL" id="CP025096">
    <property type="protein sequence ID" value="AUD05062.1"/>
    <property type="molecule type" value="Genomic_DNA"/>
</dbReference>
<dbReference type="InterPro" id="IPR001173">
    <property type="entry name" value="Glyco_trans_2-like"/>
</dbReference>
<dbReference type="OrthoDB" id="9771846at2"/>
<organism evidence="2 3">
    <name type="scientific">Spirosoma pollinicola</name>
    <dbReference type="NCBI Taxonomy" id="2057025"/>
    <lineage>
        <taxon>Bacteria</taxon>
        <taxon>Pseudomonadati</taxon>
        <taxon>Bacteroidota</taxon>
        <taxon>Cytophagia</taxon>
        <taxon>Cytophagales</taxon>
        <taxon>Cytophagaceae</taxon>
        <taxon>Spirosoma</taxon>
    </lineage>
</organism>
<reference evidence="2 3" key="1">
    <citation type="submission" date="2017-11" db="EMBL/GenBank/DDBJ databases">
        <title>Taxonomic description and genome sequences of Spirosoma HA7 sp. nov., isolated from pollen microhabitat of Corylus avellana.</title>
        <authorList>
            <person name="Ambika Manirajan B."/>
            <person name="Suarez C."/>
            <person name="Ratering S."/>
            <person name="Geissler-Plaum R."/>
            <person name="Cardinale M."/>
            <person name="Sylvia S."/>
        </authorList>
    </citation>
    <scope>NUCLEOTIDE SEQUENCE [LARGE SCALE GENOMIC DNA]</scope>
    <source>
        <strain evidence="2 3">HA7</strain>
    </source>
</reference>
<dbReference type="Gene3D" id="3.90.550.10">
    <property type="entry name" value="Spore Coat Polysaccharide Biosynthesis Protein SpsA, Chain A"/>
    <property type="match status" value="1"/>
</dbReference>
<gene>
    <name evidence="2" type="ORF">CWM47_26390</name>
</gene>
<dbReference type="KEGG" id="spir:CWM47_26390"/>
<dbReference type="RefSeq" id="WP_100991482.1">
    <property type="nucleotide sequence ID" value="NZ_CP025096.1"/>
</dbReference>
<evidence type="ECO:0000313" key="2">
    <source>
        <dbReference type="EMBL" id="AUD05062.1"/>
    </source>
</evidence>
<accession>A0A2K8Z5A8</accession>
<feature type="domain" description="Glycosyltransferase 2-like" evidence="1">
    <location>
        <begin position="25"/>
        <end position="125"/>
    </location>
</feature>
<proteinExistence type="predicted"/>
<sequence length="288" mass="33011">MSASKRIDLTDIAGVVVLYNPDDQFFENIKTYLHQVDKLYVVDNSDKPAINVSQYIGQISKIHYINNEDNKGVAYALNVAAQAAIKDGYSHLLTMDDDSKAPVDMVESMISFHNKYPYSNKLGIISVSHSKPLKHVEYKKVLFTMTSGNIVNLHAYQKVGAYNEKLFIDHVDHEFGIRLNLLDYEIIEIADVKLNHRLGTSKSIYLLGYKYNFVSHSPLRLYYFTRNGLYIINSYVFSAPFFCMKILKLVIIESLKSFLLDDDKKNRFIYLIKAIRDALSKNLGKINV</sequence>